<dbReference type="InterPro" id="IPR051807">
    <property type="entry name" value="Sec-metab_biosynth-assoc"/>
</dbReference>
<name>A0A4Y8RAM1_9HYPH</name>
<dbReference type="SUPFAM" id="SSF54909">
    <property type="entry name" value="Dimeric alpha+beta barrel"/>
    <property type="match status" value="1"/>
</dbReference>
<evidence type="ECO:0000259" key="2">
    <source>
        <dbReference type="Pfam" id="PF03795"/>
    </source>
</evidence>
<feature type="domain" description="YCII-related" evidence="2">
    <location>
        <begin position="1"/>
        <end position="87"/>
    </location>
</feature>
<sequence length="96" mass="10253">MLYAVICTDKPGHLQVRLDTRPEHLAYLTSLGKVLKFAGPFLGPDEKPTGSLLVVEADSLDAAEAIAAGDPYAKAGLFSNVAVTRWNWTVNNPDAA</sequence>
<dbReference type="NCBIfam" id="NF009502">
    <property type="entry name" value="PRK12863.1-1"/>
    <property type="match status" value="1"/>
</dbReference>
<dbReference type="EMBL" id="SOZD01000011">
    <property type="protein sequence ID" value="TFF18080.1"/>
    <property type="molecule type" value="Genomic_DNA"/>
</dbReference>
<gene>
    <name evidence="3" type="ORF">E3C22_22545</name>
</gene>
<dbReference type="InterPro" id="IPR005545">
    <property type="entry name" value="YCII"/>
</dbReference>
<dbReference type="RefSeq" id="WP_134764141.1">
    <property type="nucleotide sequence ID" value="NZ_SOZD01000011.1"/>
</dbReference>
<comment type="caution">
    <text evidence="3">The sequence shown here is derived from an EMBL/GenBank/DDBJ whole genome shotgun (WGS) entry which is preliminary data.</text>
</comment>
<evidence type="ECO:0000313" key="4">
    <source>
        <dbReference type="Proteomes" id="UP000298179"/>
    </source>
</evidence>
<dbReference type="PANTHER" id="PTHR33606">
    <property type="entry name" value="PROTEIN YCII"/>
    <property type="match status" value="1"/>
</dbReference>
<dbReference type="InterPro" id="IPR011008">
    <property type="entry name" value="Dimeric_a/b-barrel"/>
</dbReference>
<evidence type="ECO:0000313" key="3">
    <source>
        <dbReference type="EMBL" id="TFF18080.1"/>
    </source>
</evidence>
<dbReference type="Proteomes" id="UP000298179">
    <property type="component" value="Unassembled WGS sequence"/>
</dbReference>
<keyword evidence="4" id="KW-1185">Reference proteome</keyword>
<dbReference type="AlphaFoldDB" id="A0A4Y8RAM1"/>
<comment type="similarity">
    <text evidence="1">Belongs to the YciI family.</text>
</comment>
<reference evidence="3 4" key="1">
    <citation type="submission" date="2019-03" db="EMBL/GenBank/DDBJ databases">
        <title>Jiella endophytica sp. nov., a novel endophytic bacterium isolated from root of Ficus microcarpa Linn. f.</title>
        <authorList>
            <person name="Tuo L."/>
        </authorList>
    </citation>
    <scope>NUCLEOTIDE SEQUENCE [LARGE SCALE GENOMIC DNA]</scope>
    <source>
        <strain evidence="3 4">CBS5Q-3</strain>
    </source>
</reference>
<accession>A0A4Y8RAM1</accession>
<dbReference type="Pfam" id="PF03795">
    <property type="entry name" value="YCII"/>
    <property type="match status" value="1"/>
</dbReference>
<dbReference type="Gene3D" id="3.30.70.1060">
    <property type="entry name" value="Dimeric alpha+beta barrel"/>
    <property type="match status" value="1"/>
</dbReference>
<evidence type="ECO:0000256" key="1">
    <source>
        <dbReference type="ARBA" id="ARBA00007689"/>
    </source>
</evidence>
<dbReference type="OrthoDB" id="2293521at2"/>
<proteinExistence type="inferred from homology"/>
<organism evidence="3 4">
    <name type="scientific">Jiella endophytica</name>
    <dbReference type="NCBI Taxonomy" id="2558362"/>
    <lineage>
        <taxon>Bacteria</taxon>
        <taxon>Pseudomonadati</taxon>
        <taxon>Pseudomonadota</taxon>
        <taxon>Alphaproteobacteria</taxon>
        <taxon>Hyphomicrobiales</taxon>
        <taxon>Aurantimonadaceae</taxon>
        <taxon>Jiella</taxon>
    </lineage>
</organism>
<protein>
    <submittedName>
        <fullName evidence="3">YciI family protein</fullName>
    </submittedName>
</protein>
<dbReference type="PANTHER" id="PTHR33606:SF3">
    <property type="entry name" value="PROTEIN YCII"/>
    <property type="match status" value="1"/>
</dbReference>